<dbReference type="SUPFAM" id="SSF49899">
    <property type="entry name" value="Concanavalin A-like lectins/glucanases"/>
    <property type="match status" value="1"/>
</dbReference>
<sequence>MLICFLSFEKKYDIIIVRMSLFFDGNIKSYIVFVSSYYYINTNISLFLTQYPPCLDRKWVIFLFANNQELFAQRDLKYIMKTLISVCLILLSSYFAAYSQKPIPKEYGLVWSDEFDYQGTLDTTKWSYEEGFKRNREEQWYQKENAFCHNGLLIIEAKNEHREHLGFIQGSKDWINSRKQIRYTSASINTLGKQSWKYGIFEIRARIPVGAGLWPAFWTLGTTKEWPSNGEIDIMEYYRGKILANIATGTDQRWKAHWFGQTRAVKDLGGKAWADQFHIWRMIWDEDAIALYVDDIEMLRVAMDQLVNRDGTGFNPFTQPHYLLLNLALGGTNGGAIDHKLLPAKYEIDYVRVYQKVKPAQVSSFKPGERWTDHSGDVINAHGGGVLYQNGKYYWYGEKRGGTTSQGVNVYSSADLHNWKFEGLALTPSADSTSDIAWGCIMERPKVIYQEQLKKYVMWFHLELKGQGYAAARAAVAVSDSPFGPFQFVHSFRPNNNMSRDMSLFVDTDGKAYQVYSSDENYALRLVQLTDDYLRVTAKDSLLFRNHREAPALFRYNDKYYLITSGCTGWAPNRAELHVAANLFGPWKSLGDPMRGPNSSSTFDGQSTFVLPVAGKKDFFIFMADRWNPKELMDSRYIWLPIDLRNEKVQINWRDQWDLNVFH</sequence>
<comment type="caution">
    <text evidence="6">The sequence shown here is derived from an EMBL/GenBank/DDBJ whole genome shotgun (WGS) entry which is preliminary data.</text>
</comment>
<dbReference type="CDD" id="cd08023">
    <property type="entry name" value="GH16_laminarinase_like"/>
    <property type="match status" value="1"/>
</dbReference>
<keyword evidence="7" id="KW-1185">Reference proteome</keyword>
<dbReference type="EMBL" id="JAUTBA010000001">
    <property type="protein sequence ID" value="MDQ1151986.1"/>
    <property type="molecule type" value="Genomic_DNA"/>
</dbReference>
<keyword evidence="4" id="KW-0326">Glycosidase</keyword>
<dbReference type="InterPro" id="IPR023296">
    <property type="entry name" value="Glyco_hydro_beta-prop_sf"/>
</dbReference>
<evidence type="ECO:0000256" key="1">
    <source>
        <dbReference type="ARBA" id="ARBA00006865"/>
    </source>
</evidence>
<dbReference type="Proteomes" id="UP001244640">
    <property type="component" value="Unassembled WGS sequence"/>
</dbReference>
<evidence type="ECO:0000313" key="6">
    <source>
        <dbReference type="EMBL" id="MDQ1151986.1"/>
    </source>
</evidence>
<dbReference type="InterPro" id="IPR006710">
    <property type="entry name" value="Glyco_hydro_43"/>
</dbReference>
<keyword evidence="3" id="KW-0378">Hydrolase</keyword>
<dbReference type="PROSITE" id="PS51762">
    <property type="entry name" value="GH16_2"/>
    <property type="match status" value="1"/>
</dbReference>
<proteinExistence type="inferred from homology"/>
<reference evidence="6 7" key="1">
    <citation type="submission" date="2023-07" db="EMBL/GenBank/DDBJ databases">
        <title>Functional and genomic diversity of the sorghum phyllosphere microbiome.</title>
        <authorList>
            <person name="Shade A."/>
        </authorList>
    </citation>
    <scope>NUCLEOTIDE SEQUENCE [LARGE SCALE GENOMIC DNA]</scope>
    <source>
        <strain evidence="6 7">SORGH_AS_0892</strain>
    </source>
</reference>
<dbReference type="PANTHER" id="PTHR22925:SF3">
    <property type="entry name" value="GLYCOSYL HYDROLASE FAMILY PROTEIN 43"/>
    <property type="match status" value="1"/>
</dbReference>
<organism evidence="6 7">
    <name type="scientific">Sphingobacterium zeae</name>
    <dbReference type="NCBI Taxonomy" id="1776859"/>
    <lineage>
        <taxon>Bacteria</taxon>
        <taxon>Pseudomonadati</taxon>
        <taxon>Bacteroidota</taxon>
        <taxon>Sphingobacteriia</taxon>
        <taxon>Sphingobacteriales</taxon>
        <taxon>Sphingobacteriaceae</taxon>
        <taxon>Sphingobacterium</taxon>
    </lineage>
</organism>
<comment type="similarity">
    <text evidence="1">Belongs to the glycosyl hydrolase 16 family.</text>
</comment>
<accession>A0ABU0UAT7</accession>
<feature type="domain" description="GH16" evidence="5">
    <location>
        <begin position="96"/>
        <end position="359"/>
    </location>
</feature>
<dbReference type="PANTHER" id="PTHR22925">
    <property type="entry name" value="GLYCOSYL HYDROLASE 43 FAMILY MEMBER"/>
    <property type="match status" value="1"/>
</dbReference>
<evidence type="ECO:0000256" key="4">
    <source>
        <dbReference type="ARBA" id="ARBA00023295"/>
    </source>
</evidence>
<dbReference type="InterPro" id="IPR013320">
    <property type="entry name" value="ConA-like_dom_sf"/>
</dbReference>
<comment type="similarity">
    <text evidence="2">Belongs to the glycosyl hydrolase 43 family.</text>
</comment>
<dbReference type="Pfam" id="PF04616">
    <property type="entry name" value="Glyco_hydro_43"/>
    <property type="match status" value="1"/>
</dbReference>
<name>A0ABU0UAT7_9SPHI</name>
<dbReference type="InterPro" id="IPR000757">
    <property type="entry name" value="Beta-glucanase-like"/>
</dbReference>
<dbReference type="CDD" id="cd18825">
    <property type="entry name" value="GH43_CtGH43-like"/>
    <property type="match status" value="1"/>
</dbReference>
<dbReference type="SUPFAM" id="SSF75005">
    <property type="entry name" value="Arabinanase/levansucrase/invertase"/>
    <property type="match status" value="1"/>
</dbReference>
<dbReference type="Gene3D" id="2.60.120.200">
    <property type="match status" value="1"/>
</dbReference>
<dbReference type="Pfam" id="PF00722">
    <property type="entry name" value="Glyco_hydro_16"/>
    <property type="match status" value="1"/>
</dbReference>
<protein>
    <submittedName>
        <fullName evidence="6">Beta-glucanase (GH16 family)</fullName>
    </submittedName>
</protein>
<dbReference type="Gene3D" id="2.115.10.20">
    <property type="entry name" value="Glycosyl hydrolase domain, family 43"/>
    <property type="match status" value="1"/>
</dbReference>
<evidence type="ECO:0000256" key="2">
    <source>
        <dbReference type="ARBA" id="ARBA00009865"/>
    </source>
</evidence>
<evidence type="ECO:0000256" key="3">
    <source>
        <dbReference type="ARBA" id="ARBA00022801"/>
    </source>
</evidence>
<evidence type="ECO:0000259" key="5">
    <source>
        <dbReference type="PROSITE" id="PS51762"/>
    </source>
</evidence>
<gene>
    <name evidence="6" type="ORF">QE382_003970</name>
</gene>
<evidence type="ECO:0000313" key="7">
    <source>
        <dbReference type="Proteomes" id="UP001244640"/>
    </source>
</evidence>